<keyword evidence="2 4" id="KW-0863">Zinc-finger</keyword>
<feature type="compositionally biased region" description="Polar residues" evidence="6">
    <location>
        <begin position="924"/>
        <end position="939"/>
    </location>
</feature>
<dbReference type="InterPro" id="IPR011990">
    <property type="entry name" value="TPR-like_helical_dom_sf"/>
</dbReference>
<dbReference type="Pfam" id="PF01363">
    <property type="entry name" value="FYVE"/>
    <property type="match status" value="1"/>
</dbReference>
<dbReference type="GO" id="GO:0008270">
    <property type="term" value="F:zinc ion binding"/>
    <property type="evidence" value="ECO:0007669"/>
    <property type="project" value="UniProtKB-KW"/>
</dbReference>
<feature type="region of interest" description="Disordered" evidence="6">
    <location>
        <begin position="138"/>
        <end position="163"/>
    </location>
</feature>
<dbReference type="PROSITE" id="PS50178">
    <property type="entry name" value="ZF_FYVE"/>
    <property type="match status" value="1"/>
</dbReference>
<dbReference type="SUPFAM" id="SSF48452">
    <property type="entry name" value="TPR-like"/>
    <property type="match status" value="1"/>
</dbReference>
<dbReference type="OrthoDB" id="660555at2759"/>
<dbReference type="InterPro" id="IPR019734">
    <property type="entry name" value="TPR_rpt"/>
</dbReference>
<evidence type="ECO:0000313" key="8">
    <source>
        <dbReference type="EMBL" id="PIA58434.1"/>
    </source>
</evidence>
<feature type="region of interest" description="Disordered" evidence="6">
    <location>
        <begin position="995"/>
        <end position="1023"/>
    </location>
</feature>
<dbReference type="FunFam" id="3.30.40.10:FF:000925">
    <property type="entry name" value="Zinc finger protein, putative"/>
    <property type="match status" value="1"/>
</dbReference>
<dbReference type="InterPro" id="IPR013083">
    <property type="entry name" value="Znf_RING/FYVE/PHD"/>
</dbReference>
<feature type="compositionally biased region" description="Acidic residues" evidence="6">
    <location>
        <begin position="617"/>
        <end position="627"/>
    </location>
</feature>
<reference evidence="8 9" key="1">
    <citation type="submission" date="2017-09" db="EMBL/GenBank/DDBJ databases">
        <title>WGS assembly of Aquilegia coerulea Goldsmith.</title>
        <authorList>
            <person name="Hodges S."/>
            <person name="Kramer E."/>
            <person name="Nordborg M."/>
            <person name="Tomkins J."/>
            <person name="Borevitz J."/>
            <person name="Derieg N."/>
            <person name="Yan J."/>
            <person name="Mihaltcheva S."/>
            <person name="Hayes R.D."/>
            <person name="Rokhsar D."/>
        </authorList>
    </citation>
    <scope>NUCLEOTIDE SEQUENCE [LARGE SCALE GENOMIC DNA]</scope>
    <source>
        <strain evidence="9">cv. Goldsmith</strain>
    </source>
</reference>
<dbReference type="AlphaFoldDB" id="A0A2G5ERR6"/>
<dbReference type="InParanoid" id="A0A2G5ERR6"/>
<dbReference type="SMART" id="SM00028">
    <property type="entry name" value="TPR"/>
    <property type="match status" value="7"/>
</dbReference>
<gene>
    <name evidence="8" type="ORF">AQUCO_00500397v1</name>
</gene>
<dbReference type="InterPro" id="IPR000306">
    <property type="entry name" value="Znf_FYVE"/>
</dbReference>
<evidence type="ECO:0000313" key="9">
    <source>
        <dbReference type="Proteomes" id="UP000230069"/>
    </source>
</evidence>
<dbReference type="PANTHER" id="PTHR47553">
    <property type="entry name" value="MYOSIN-11"/>
    <property type="match status" value="1"/>
</dbReference>
<feature type="region of interest" description="Disordered" evidence="6">
    <location>
        <begin position="1046"/>
        <end position="1076"/>
    </location>
</feature>
<evidence type="ECO:0000256" key="2">
    <source>
        <dbReference type="ARBA" id="ARBA00022771"/>
    </source>
</evidence>
<keyword evidence="9" id="KW-1185">Reference proteome</keyword>
<feature type="compositionally biased region" description="Polar residues" evidence="6">
    <location>
        <begin position="749"/>
        <end position="762"/>
    </location>
</feature>
<proteinExistence type="predicted"/>
<feature type="compositionally biased region" description="Polar residues" evidence="6">
    <location>
        <begin position="1055"/>
        <end position="1069"/>
    </location>
</feature>
<dbReference type="PANTHER" id="PTHR47553:SF1">
    <property type="entry name" value="RING_FYVE_PHD ZINC FINGER SUPERFAMILY PROTEIN"/>
    <property type="match status" value="1"/>
</dbReference>
<keyword evidence="1" id="KW-0479">Metal-binding</keyword>
<evidence type="ECO:0000256" key="4">
    <source>
        <dbReference type="PROSITE-ProRule" id="PRU00091"/>
    </source>
</evidence>
<dbReference type="CDD" id="cd00065">
    <property type="entry name" value="FYVE_like_SF"/>
    <property type="match status" value="1"/>
</dbReference>
<protein>
    <recommendedName>
        <fullName evidence="7">FYVE-type domain-containing protein</fullName>
    </recommendedName>
</protein>
<feature type="compositionally biased region" description="Basic and acidic residues" evidence="6">
    <location>
        <begin position="1003"/>
        <end position="1015"/>
    </location>
</feature>
<dbReference type="InterPro" id="IPR011011">
    <property type="entry name" value="Znf_FYVE_PHD"/>
</dbReference>
<evidence type="ECO:0000256" key="1">
    <source>
        <dbReference type="ARBA" id="ARBA00022723"/>
    </source>
</evidence>
<feature type="region of interest" description="Disordered" evidence="6">
    <location>
        <begin position="581"/>
        <end position="627"/>
    </location>
</feature>
<feature type="region of interest" description="Disordered" evidence="6">
    <location>
        <begin position="727"/>
        <end position="782"/>
    </location>
</feature>
<dbReference type="Gene3D" id="3.30.40.10">
    <property type="entry name" value="Zinc/RING finger domain, C3HC4 (zinc finger)"/>
    <property type="match status" value="1"/>
</dbReference>
<evidence type="ECO:0000259" key="7">
    <source>
        <dbReference type="PROSITE" id="PS50178"/>
    </source>
</evidence>
<dbReference type="SMART" id="SM00064">
    <property type="entry name" value="FYVE"/>
    <property type="match status" value="1"/>
</dbReference>
<feature type="compositionally biased region" description="Basic and acidic residues" evidence="6">
    <location>
        <begin position="764"/>
        <end position="775"/>
    </location>
</feature>
<feature type="region of interest" description="Disordered" evidence="6">
    <location>
        <begin position="829"/>
        <end position="883"/>
    </location>
</feature>
<feature type="region of interest" description="Disordered" evidence="6">
    <location>
        <begin position="913"/>
        <end position="960"/>
    </location>
</feature>
<feature type="compositionally biased region" description="Polar residues" evidence="6">
    <location>
        <begin position="586"/>
        <end position="599"/>
    </location>
</feature>
<feature type="compositionally biased region" description="Basic and acidic residues" evidence="6">
    <location>
        <begin position="913"/>
        <end position="923"/>
    </location>
</feature>
<evidence type="ECO:0000256" key="3">
    <source>
        <dbReference type="ARBA" id="ARBA00022833"/>
    </source>
</evidence>
<name>A0A2G5ERR6_AQUCA</name>
<keyword evidence="3" id="KW-0862">Zinc</keyword>
<accession>A0A2G5ERR6</accession>
<dbReference type="SUPFAM" id="SSF57903">
    <property type="entry name" value="FYVE/PHD zinc finger"/>
    <property type="match status" value="1"/>
</dbReference>
<dbReference type="STRING" id="218851.A0A2G5ERR6"/>
<sequence length="1113" mass="123649">MLEKIGLPAKPSMRGNNWVVDASHCQGCSSQFTFINRKHHCRRCGGLFCGTCTNQRMYLRGQGDSPVRICDPCKKLEEAARFEMRHGNKNRPSRGGSKLTVKDEDEVLNQILVTDTRQSSLSGSLASKRNVFSDIEKGTSNASSSNFHEEAVLPSLDTQNDTEEIDSYSPEKLLQMSVEEKKKYRTLKGEGKPEEALRAFKRGKELERQAKALEVALKKNNRKASSSNKLVGKTIEDSEGSFTKGKVSSHIDKESKNDLASELRELGWSEADLHDADAKPVKKSLEGELYTLLGEVHKKSENVKQTGSIDKTQVLAIKRKALSYKREGKLAEAKEELKKAKILEKQLEEQEFLAEAEDSDDELSALIRSMDSDEQNDFLLDKQDVGFDFNHLLGASDDLGLDGNFEVTEEDIEDPEIAAALESMGWTEESDHPVVPNARFASVDGKVLSDDVLALKKEAVRQKRSGNVEEAMALLRKAKLLEKDTKNMESQGSNFVMPNLTIDEVLTSDTTGDTLLMKVDNGMVSTSTYVEPKLPPKSKLMIQRELLALKKRALVLRREGRLDEAEEELRKGKVLECQLEEMETGSRVSATKPSASSKITDPVHMQQGLPGDLGPGEQDDEADVTEQDMQDPTMLEMLENLGWKDEESRPETSSEKVVLAPKRSKAEIQRELLGLKRKALTLRRQGETEEAEEVLKKANLLEAQLEEIDVSKKESTLLFVNKPKEPFEQSAKLSDLNADPPKIHAPAENPSSISISTPTNKNPLLERDPPAETKVAKHAGSFAQSSQSVNLVDLLTGGEWQGSQKPVEEVESKGSFSSDIFSLNNVQSGSLKSSNKVIESEDKVFSQNKGKSVNGVEKAPDNETDSTPVPETQISPTDLPHKILARKRKAVALKKEGKLAEAREELRQAKLLEKSLQEDKRQSDAGSTDVSISMSNDTPFVQEEHKIPQQAPKPMTGRDRFKLQQESLAHKRQALKLRREGRIMEAEAEFELAKALETQLEESSGHDSKSTKETEGMDDLGVEDLLDPQLLSALKAIGLQDTEIVQHAPIRPESTKPNFSESDTSSQERSQLEERIKAEKVKAVNLKKAGKQAEALDALRRAKMYEKKLNTLA</sequence>
<evidence type="ECO:0000256" key="5">
    <source>
        <dbReference type="SAM" id="Coils"/>
    </source>
</evidence>
<evidence type="ECO:0000256" key="6">
    <source>
        <dbReference type="SAM" id="MobiDB-lite"/>
    </source>
</evidence>
<dbReference type="Proteomes" id="UP000230069">
    <property type="component" value="Unassembled WGS sequence"/>
</dbReference>
<organism evidence="8 9">
    <name type="scientific">Aquilegia coerulea</name>
    <name type="common">Rocky mountain columbine</name>
    <dbReference type="NCBI Taxonomy" id="218851"/>
    <lineage>
        <taxon>Eukaryota</taxon>
        <taxon>Viridiplantae</taxon>
        <taxon>Streptophyta</taxon>
        <taxon>Embryophyta</taxon>
        <taxon>Tracheophyta</taxon>
        <taxon>Spermatophyta</taxon>
        <taxon>Magnoliopsida</taxon>
        <taxon>Ranunculales</taxon>
        <taxon>Ranunculaceae</taxon>
        <taxon>Thalictroideae</taxon>
        <taxon>Aquilegia</taxon>
    </lineage>
</organism>
<dbReference type="FunCoup" id="A0A2G5ERR6">
    <property type="interactions" value="1792"/>
</dbReference>
<feature type="compositionally biased region" description="Polar residues" evidence="6">
    <location>
        <begin position="865"/>
        <end position="876"/>
    </location>
</feature>
<feature type="domain" description="FYVE-type" evidence="7">
    <location>
        <begin position="19"/>
        <end position="78"/>
    </location>
</feature>
<keyword evidence="5" id="KW-0175">Coiled coil</keyword>
<feature type="coiled-coil region" evidence="5">
    <location>
        <begin position="665"/>
        <end position="711"/>
    </location>
</feature>
<dbReference type="EMBL" id="KZ305022">
    <property type="protein sequence ID" value="PIA58434.1"/>
    <property type="molecule type" value="Genomic_DNA"/>
</dbReference>
<dbReference type="InterPro" id="IPR017455">
    <property type="entry name" value="Znf_FYVE-rel"/>
</dbReference>